<gene>
    <name evidence="3" type="ORF">OO17_24045</name>
</gene>
<dbReference type="AlphaFoldDB" id="A0A0D7EBU2"/>
<dbReference type="PANTHER" id="PTHR21198:SF7">
    <property type="entry name" value="ASPARTATE-GLUTAMATE RACEMASE FAMILY"/>
    <property type="match status" value="1"/>
</dbReference>
<dbReference type="NCBIfam" id="TIGR00035">
    <property type="entry name" value="asp_race"/>
    <property type="match status" value="1"/>
</dbReference>
<dbReference type="EMBL" id="JXXE01000547">
    <property type="protein sequence ID" value="KIZ37047.1"/>
    <property type="molecule type" value="Genomic_DNA"/>
</dbReference>
<dbReference type="Proteomes" id="UP000032515">
    <property type="component" value="Unassembled WGS sequence"/>
</dbReference>
<dbReference type="InterPro" id="IPR004380">
    <property type="entry name" value="Asp_race"/>
</dbReference>
<protein>
    <submittedName>
        <fullName evidence="3">Aspartate racemase</fullName>
    </submittedName>
</protein>
<evidence type="ECO:0000313" key="3">
    <source>
        <dbReference type="EMBL" id="KIZ37047.1"/>
    </source>
</evidence>
<dbReference type="SUPFAM" id="SSF53681">
    <property type="entry name" value="Aspartate/glutamate racemase"/>
    <property type="match status" value="2"/>
</dbReference>
<dbReference type="InterPro" id="IPR001920">
    <property type="entry name" value="Asp/Glu_race"/>
</dbReference>
<dbReference type="PANTHER" id="PTHR21198">
    <property type="entry name" value="GLUTAMATE RACEMASE"/>
    <property type="match status" value="1"/>
</dbReference>
<dbReference type="RefSeq" id="WP_044416495.1">
    <property type="nucleotide sequence ID" value="NZ_JXXE01000547.1"/>
</dbReference>
<reference evidence="3 4" key="1">
    <citation type="submission" date="2014-11" db="EMBL/GenBank/DDBJ databases">
        <title>Genomics and ecophysiology of heterotrophic nitrogen fixing bacteria isolated from estuarine surface water.</title>
        <authorList>
            <person name="Bentzon-Tilia M."/>
            <person name="Severin I."/>
            <person name="Hansen L.H."/>
            <person name="Riemann L."/>
        </authorList>
    </citation>
    <scope>NUCLEOTIDE SEQUENCE [LARGE SCALE GENOMIC DNA]</scope>
    <source>
        <strain evidence="3 4">BAL398</strain>
    </source>
</reference>
<keyword evidence="2" id="KW-0413">Isomerase</keyword>
<dbReference type="GO" id="GO:0047661">
    <property type="term" value="F:amino-acid racemase activity"/>
    <property type="evidence" value="ECO:0007669"/>
    <property type="project" value="InterPro"/>
</dbReference>
<proteinExistence type="inferred from homology"/>
<dbReference type="PATRIC" id="fig|1076.23.peg.5749"/>
<dbReference type="InterPro" id="IPR015942">
    <property type="entry name" value="Asp/Glu/hydantoin_racemase"/>
</dbReference>
<dbReference type="Pfam" id="PF01177">
    <property type="entry name" value="Asp_Glu_race"/>
    <property type="match status" value="1"/>
</dbReference>
<dbReference type="OrthoDB" id="9803739at2"/>
<evidence type="ECO:0000256" key="1">
    <source>
        <dbReference type="ARBA" id="ARBA00007847"/>
    </source>
</evidence>
<organism evidence="3 4">
    <name type="scientific">Rhodopseudomonas palustris</name>
    <dbReference type="NCBI Taxonomy" id="1076"/>
    <lineage>
        <taxon>Bacteria</taxon>
        <taxon>Pseudomonadati</taxon>
        <taxon>Pseudomonadota</taxon>
        <taxon>Alphaproteobacteria</taxon>
        <taxon>Hyphomicrobiales</taxon>
        <taxon>Nitrobacteraceae</taxon>
        <taxon>Rhodopseudomonas</taxon>
    </lineage>
</organism>
<evidence type="ECO:0000313" key="4">
    <source>
        <dbReference type="Proteomes" id="UP000032515"/>
    </source>
</evidence>
<accession>A0A0D7EBU2</accession>
<sequence>MQMIGLIGGMSWESTAVYYRLLNEQIRTRLGGLHSADILLRSIDFDAIVSLQKQGRWDEASDVLAEIARGLEVGGASCLLICTNTMHKLAKEVQQAVSIPLLHIADVTATAVKAEGLSRPLLLATRYTMEQDFYVERLRDGFGLDPVIPGEADRTALHDIIFDELCQGVVKDASRQTYLDVIARGKAQGADSVILGCTEICLLIGPEHTDLKVFDSTALHADAAIDFVMALETPQAA</sequence>
<comment type="similarity">
    <text evidence="1">Belongs to the aspartate/glutamate racemases family.</text>
</comment>
<dbReference type="Gene3D" id="3.40.50.1860">
    <property type="match status" value="2"/>
</dbReference>
<evidence type="ECO:0000256" key="2">
    <source>
        <dbReference type="ARBA" id="ARBA00023235"/>
    </source>
</evidence>
<name>A0A0D7EBU2_RHOPL</name>
<comment type="caution">
    <text evidence="3">The sequence shown here is derived from an EMBL/GenBank/DDBJ whole genome shotgun (WGS) entry which is preliminary data.</text>
</comment>